<dbReference type="InterPro" id="IPR049818">
    <property type="entry name" value="Expansin_EXLX1-like"/>
</dbReference>
<dbReference type="AlphaFoldDB" id="A0AAD5RTJ7"/>
<feature type="region of interest" description="Disordered" evidence="2">
    <location>
        <begin position="23"/>
        <end position="117"/>
    </location>
</feature>
<dbReference type="CDD" id="cd22271">
    <property type="entry name" value="DPBB_EXP_N-like"/>
    <property type="match status" value="1"/>
</dbReference>
<comment type="caution">
    <text evidence="4">The sequence shown here is derived from an EMBL/GenBank/DDBJ whole genome shotgun (WGS) entry which is preliminary data.</text>
</comment>
<dbReference type="Gene3D" id="2.60.40.760">
    <property type="entry name" value="Expansin, cellulose-binding-like domain"/>
    <property type="match status" value="1"/>
</dbReference>
<protein>
    <recommendedName>
        <fullName evidence="6">Expansin-like EG45 domain-containing protein</fullName>
    </recommendedName>
</protein>
<dbReference type="Gene3D" id="2.40.40.10">
    <property type="entry name" value="RlpA-like domain"/>
    <property type="match status" value="1"/>
</dbReference>
<sequence>MRASAIIAALAATPLVAGRACGGHGGKHNHKSVSSSPAEAEPTPTIVSTEETYTEAPEVKDTPAVVENEEEEEEEEETTEEASYDTPIVEEAEEAEETETSPSDPGESGSGSTDALDMGTFSGISTFYSGDLSGGTCSFTTLSLPDGVSGVALSSDGWDPTYCGACVEITGPQGNKITAMVVDQCPTCSADHIDLFPDAFAELDDPDVGIIETSYEFVECGISSSMKLHNKDSTSAYWFAMQVVNHNVPIESLEVSTDGGDSWEGTERTYYNFFEKTGGFGTESVDVKIKSTTGEEMIVEGISIASDSETTCGGNF</sequence>
<dbReference type="PANTHER" id="PTHR31836">
    <property type="match status" value="1"/>
</dbReference>
<accession>A0AAD5RTJ7</accession>
<evidence type="ECO:0000313" key="5">
    <source>
        <dbReference type="Proteomes" id="UP001201980"/>
    </source>
</evidence>
<keyword evidence="5" id="KW-1185">Reference proteome</keyword>
<dbReference type="InterPro" id="IPR036749">
    <property type="entry name" value="Expansin_CBD_sf"/>
</dbReference>
<feature type="chain" id="PRO_5041980502" description="Expansin-like EG45 domain-containing protein" evidence="3">
    <location>
        <begin position="19"/>
        <end position="316"/>
    </location>
</feature>
<feature type="compositionally biased region" description="Acidic residues" evidence="2">
    <location>
        <begin position="67"/>
        <end position="99"/>
    </location>
</feature>
<keyword evidence="1 3" id="KW-0732">Signal</keyword>
<proteinExistence type="predicted"/>
<dbReference type="SUPFAM" id="SSF49590">
    <property type="entry name" value="PHL pollen allergen"/>
    <property type="match status" value="1"/>
</dbReference>
<dbReference type="PANTHER" id="PTHR31836:SF21">
    <property type="entry name" value="EXPANSIN-LIKE PROTEIN 7"/>
    <property type="match status" value="1"/>
</dbReference>
<evidence type="ECO:0000256" key="2">
    <source>
        <dbReference type="SAM" id="MobiDB-lite"/>
    </source>
</evidence>
<evidence type="ECO:0000256" key="3">
    <source>
        <dbReference type="SAM" id="SignalP"/>
    </source>
</evidence>
<dbReference type="EMBL" id="JAKWBI020000090">
    <property type="protein sequence ID" value="KAJ2903129.1"/>
    <property type="molecule type" value="Genomic_DNA"/>
</dbReference>
<feature type="signal peptide" evidence="3">
    <location>
        <begin position="1"/>
        <end position="18"/>
    </location>
</feature>
<dbReference type="InterPro" id="IPR036908">
    <property type="entry name" value="RlpA-like_sf"/>
</dbReference>
<name>A0AAD5RTJ7_9PEZI</name>
<evidence type="ECO:0000256" key="1">
    <source>
        <dbReference type="ARBA" id="ARBA00022729"/>
    </source>
</evidence>
<evidence type="ECO:0000313" key="4">
    <source>
        <dbReference type="EMBL" id="KAJ2903129.1"/>
    </source>
</evidence>
<dbReference type="NCBIfam" id="NF041144">
    <property type="entry name" value="expansin_EXLX1"/>
    <property type="match status" value="1"/>
</dbReference>
<dbReference type="Proteomes" id="UP001201980">
    <property type="component" value="Unassembled WGS sequence"/>
</dbReference>
<dbReference type="SUPFAM" id="SSF50685">
    <property type="entry name" value="Barwin-like endoglucanases"/>
    <property type="match status" value="1"/>
</dbReference>
<organism evidence="4 5">
    <name type="scientific">Zalerion maritima</name>
    <dbReference type="NCBI Taxonomy" id="339359"/>
    <lineage>
        <taxon>Eukaryota</taxon>
        <taxon>Fungi</taxon>
        <taxon>Dikarya</taxon>
        <taxon>Ascomycota</taxon>
        <taxon>Pezizomycotina</taxon>
        <taxon>Sordariomycetes</taxon>
        <taxon>Lulworthiomycetidae</taxon>
        <taxon>Lulworthiales</taxon>
        <taxon>Lulworthiaceae</taxon>
        <taxon>Zalerion</taxon>
    </lineage>
</organism>
<gene>
    <name evidence="4" type="ORF">MKZ38_010393</name>
</gene>
<evidence type="ECO:0008006" key="6">
    <source>
        <dbReference type="Google" id="ProtNLM"/>
    </source>
</evidence>
<dbReference type="InterPro" id="IPR051477">
    <property type="entry name" value="Expansin_CellWall"/>
</dbReference>
<feature type="compositionally biased region" description="Low complexity" evidence="2">
    <location>
        <begin position="100"/>
        <end position="114"/>
    </location>
</feature>
<reference evidence="4" key="1">
    <citation type="submission" date="2022-07" db="EMBL/GenBank/DDBJ databases">
        <title>Draft genome sequence of Zalerion maritima ATCC 34329, a (micro)plastics degrading marine fungus.</title>
        <authorList>
            <person name="Paco A."/>
            <person name="Goncalves M.F.M."/>
            <person name="Rocha-Santos T.A.P."/>
            <person name="Alves A."/>
        </authorList>
    </citation>
    <scope>NUCLEOTIDE SEQUENCE</scope>
    <source>
        <strain evidence="4">ATCC 34329</strain>
    </source>
</reference>